<keyword evidence="1" id="KW-0433">Leucine-rich repeat</keyword>
<keyword evidence="3" id="KW-0732">Signal</keyword>
<keyword evidence="2" id="KW-0677">Repeat</keyword>
<proteinExistence type="predicted"/>
<gene>
    <name evidence="4" type="ORF">FGIG_08558</name>
</gene>
<organism evidence="4 5">
    <name type="scientific">Fasciola gigantica</name>
    <name type="common">Giant liver fluke</name>
    <dbReference type="NCBI Taxonomy" id="46835"/>
    <lineage>
        <taxon>Eukaryota</taxon>
        <taxon>Metazoa</taxon>
        <taxon>Spiralia</taxon>
        <taxon>Lophotrochozoa</taxon>
        <taxon>Platyhelminthes</taxon>
        <taxon>Trematoda</taxon>
        <taxon>Digenea</taxon>
        <taxon>Plagiorchiida</taxon>
        <taxon>Echinostomata</taxon>
        <taxon>Echinostomatoidea</taxon>
        <taxon>Fasciolidae</taxon>
        <taxon>Fasciola</taxon>
    </lineage>
</organism>
<evidence type="ECO:0000313" key="4">
    <source>
        <dbReference type="EMBL" id="TPP47013.1"/>
    </source>
</evidence>
<keyword evidence="5" id="KW-1185">Reference proteome</keyword>
<feature type="chain" id="PRO_5021424903" evidence="3">
    <location>
        <begin position="21"/>
        <end position="226"/>
    </location>
</feature>
<evidence type="ECO:0000256" key="1">
    <source>
        <dbReference type="ARBA" id="ARBA00022614"/>
    </source>
</evidence>
<dbReference type="STRING" id="46835.A0A504XEU2"/>
<dbReference type="InterPro" id="IPR032675">
    <property type="entry name" value="LRR_dom_sf"/>
</dbReference>
<dbReference type="PANTHER" id="PTHR48051">
    <property type="match status" value="1"/>
</dbReference>
<dbReference type="GO" id="GO:0005737">
    <property type="term" value="C:cytoplasm"/>
    <property type="evidence" value="ECO:0007669"/>
    <property type="project" value="TreeGrafter"/>
</dbReference>
<name>A0A504XEU2_FASGI</name>
<protein>
    <submittedName>
        <fullName evidence="4">Uncharacterized protein</fullName>
    </submittedName>
</protein>
<dbReference type="PANTHER" id="PTHR48051:SF1">
    <property type="entry name" value="RAS SUPPRESSOR PROTEIN 1"/>
    <property type="match status" value="1"/>
</dbReference>
<accession>A0A504XEU2</accession>
<evidence type="ECO:0000313" key="5">
    <source>
        <dbReference type="Proteomes" id="UP000316759"/>
    </source>
</evidence>
<dbReference type="Proteomes" id="UP000316759">
    <property type="component" value="Unassembled WGS sequence"/>
</dbReference>
<comment type="caution">
    <text evidence="4">The sequence shown here is derived from an EMBL/GenBank/DDBJ whole genome shotgun (WGS) entry which is preliminary data.</text>
</comment>
<dbReference type="InterPro" id="IPR001611">
    <property type="entry name" value="Leu-rich_rpt"/>
</dbReference>
<reference evidence="4 5" key="1">
    <citation type="submission" date="2019-04" db="EMBL/GenBank/DDBJ databases">
        <title>Annotation for the trematode Fasciola gigantica.</title>
        <authorList>
            <person name="Choi Y.-J."/>
        </authorList>
    </citation>
    <scope>NUCLEOTIDE SEQUENCE [LARGE SCALE GENOMIC DNA]</scope>
    <source>
        <strain evidence="4">Uganda_cow_1</strain>
    </source>
</reference>
<evidence type="ECO:0000256" key="3">
    <source>
        <dbReference type="SAM" id="SignalP"/>
    </source>
</evidence>
<feature type="signal peptide" evidence="3">
    <location>
        <begin position="1"/>
        <end position="20"/>
    </location>
</feature>
<evidence type="ECO:0000256" key="2">
    <source>
        <dbReference type="ARBA" id="ARBA00022737"/>
    </source>
</evidence>
<dbReference type="Gene3D" id="3.80.10.10">
    <property type="entry name" value="Ribonuclease Inhibitor"/>
    <property type="match status" value="1"/>
</dbReference>
<dbReference type="EMBL" id="SUNJ01015649">
    <property type="protein sequence ID" value="TPP47013.1"/>
    <property type="molecule type" value="Genomic_DNA"/>
</dbReference>
<dbReference type="Pfam" id="PF00560">
    <property type="entry name" value="LRR_1"/>
    <property type="match status" value="1"/>
</dbReference>
<sequence length="226" mass="25101">MLAISYVRAYLCLWRLLVEGIQWTSSPKVSSGTRVIRTYTQLQVNTSTQLKTDITLRLENPHVLLLGNRPIRIVSRTTLVIKNNILKQLPSELGNLVNLVSLDASRNKLQSLPPTIGDLIEFRALILDEPRIVDFPLEIGRLLNLQYFSLNDNPLSSKFLTGSGDLNDRESSIITRKAPLSNRFPVPGPSSSAASMPAALCSDLNSTPNPALVEFLYARHFAKIAH</sequence>
<dbReference type="InterPro" id="IPR050216">
    <property type="entry name" value="LRR_domain-containing"/>
</dbReference>
<dbReference type="SUPFAM" id="SSF52075">
    <property type="entry name" value="Outer arm dynein light chain 1"/>
    <property type="match status" value="1"/>
</dbReference>
<dbReference type="AlphaFoldDB" id="A0A504XEU2"/>
<dbReference type="OrthoDB" id="428734at2759"/>